<evidence type="ECO:0000256" key="1">
    <source>
        <dbReference type="ARBA" id="ARBA00022670"/>
    </source>
</evidence>
<dbReference type="Proteomes" id="UP000197596">
    <property type="component" value="Unassembled WGS sequence"/>
</dbReference>
<gene>
    <name evidence="10" type="ORF">CEJ42_05310</name>
</gene>
<dbReference type="InterPro" id="IPR055518">
    <property type="entry name" value="DUF7092"/>
</dbReference>
<name>A0A246WTQ4_9BURK</name>
<evidence type="ECO:0000259" key="8">
    <source>
        <dbReference type="Pfam" id="PF01435"/>
    </source>
</evidence>
<reference evidence="10 11" key="1">
    <citation type="submission" date="2017-06" db="EMBL/GenBank/DDBJ databases">
        <title>Herbaspirillum phytohormonus sp. nov., isolated from the root nodule of Robinia pseudoacacia in lead-zinc mine.</title>
        <authorList>
            <person name="Fan M."/>
            <person name="Lin Y."/>
        </authorList>
    </citation>
    <scope>NUCLEOTIDE SEQUENCE [LARGE SCALE GENOMIC DNA]</scope>
    <source>
        <strain evidence="10 11">HZ10</strain>
    </source>
</reference>
<comment type="caution">
    <text evidence="10">The sequence shown here is derived from an EMBL/GenBank/DDBJ whole genome shotgun (WGS) entry which is preliminary data.</text>
</comment>
<dbReference type="GO" id="GO:0051603">
    <property type="term" value="P:proteolysis involved in protein catabolic process"/>
    <property type="evidence" value="ECO:0007669"/>
    <property type="project" value="TreeGrafter"/>
</dbReference>
<comment type="cofactor">
    <cofactor evidence="6">
        <name>Zn(2+)</name>
        <dbReference type="ChEBI" id="CHEBI:29105"/>
    </cofactor>
    <text evidence="6">Binds 1 zinc ion per subunit.</text>
</comment>
<dbReference type="AlphaFoldDB" id="A0A246WTQ4"/>
<evidence type="ECO:0000256" key="6">
    <source>
        <dbReference type="RuleBase" id="RU003983"/>
    </source>
</evidence>
<evidence type="ECO:0000313" key="11">
    <source>
        <dbReference type="Proteomes" id="UP000197596"/>
    </source>
</evidence>
<evidence type="ECO:0000256" key="3">
    <source>
        <dbReference type="ARBA" id="ARBA00022801"/>
    </source>
</evidence>
<dbReference type="InterPro" id="IPR001915">
    <property type="entry name" value="Peptidase_M48"/>
</dbReference>
<dbReference type="RefSeq" id="WP_088750265.1">
    <property type="nucleotide sequence ID" value="NZ_NJGU01000002.1"/>
</dbReference>
<keyword evidence="3 6" id="KW-0378">Hydrolase</keyword>
<evidence type="ECO:0000313" key="10">
    <source>
        <dbReference type="EMBL" id="OWY30374.1"/>
    </source>
</evidence>
<dbReference type="PANTHER" id="PTHR22726:SF1">
    <property type="entry name" value="METALLOENDOPEPTIDASE OMA1, MITOCHONDRIAL"/>
    <property type="match status" value="1"/>
</dbReference>
<feature type="domain" description="DUF7092" evidence="9">
    <location>
        <begin position="3"/>
        <end position="78"/>
    </location>
</feature>
<proteinExistence type="inferred from homology"/>
<keyword evidence="4 6" id="KW-0862">Zinc</keyword>
<evidence type="ECO:0000256" key="4">
    <source>
        <dbReference type="ARBA" id="ARBA00022833"/>
    </source>
</evidence>
<evidence type="ECO:0000256" key="5">
    <source>
        <dbReference type="ARBA" id="ARBA00023049"/>
    </source>
</evidence>
<evidence type="ECO:0000259" key="9">
    <source>
        <dbReference type="Pfam" id="PF23368"/>
    </source>
</evidence>
<dbReference type="EMBL" id="NJGU01000002">
    <property type="protein sequence ID" value="OWY30374.1"/>
    <property type="molecule type" value="Genomic_DNA"/>
</dbReference>
<dbReference type="InterPro" id="IPR051156">
    <property type="entry name" value="Mito/Outer_Membr_Metalloprot"/>
</dbReference>
<dbReference type="Gene3D" id="3.30.2010.10">
    <property type="entry name" value="Metalloproteases ('zincins'), catalytic domain"/>
    <property type="match status" value="1"/>
</dbReference>
<feature type="transmembrane region" description="Helical" evidence="7">
    <location>
        <begin position="94"/>
        <end position="113"/>
    </location>
</feature>
<protein>
    <submittedName>
        <fullName evidence="10">Zn-dependent protease</fullName>
    </submittedName>
</protein>
<keyword evidence="7" id="KW-1133">Transmembrane helix</keyword>
<evidence type="ECO:0000256" key="2">
    <source>
        <dbReference type="ARBA" id="ARBA00022723"/>
    </source>
</evidence>
<dbReference type="PANTHER" id="PTHR22726">
    <property type="entry name" value="METALLOENDOPEPTIDASE OMA1"/>
    <property type="match status" value="1"/>
</dbReference>
<keyword evidence="7" id="KW-0472">Membrane</keyword>
<keyword evidence="5 6" id="KW-0482">Metalloprotease</keyword>
<accession>A0A246WTQ4</accession>
<feature type="domain" description="Peptidase M48" evidence="8">
    <location>
        <begin position="167"/>
        <end position="327"/>
    </location>
</feature>
<dbReference type="GO" id="GO:0046872">
    <property type="term" value="F:metal ion binding"/>
    <property type="evidence" value="ECO:0007669"/>
    <property type="project" value="UniProtKB-KW"/>
</dbReference>
<dbReference type="GO" id="GO:0004222">
    <property type="term" value="F:metalloendopeptidase activity"/>
    <property type="evidence" value="ECO:0007669"/>
    <property type="project" value="InterPro"/>
</dbReference>
<dbReference type="GO" id="GO:0016020">
    <property type="term" value="C:membrane"/>
    <property type="evidence" value="ECO:0007669"/>
    <property type="project" value="TreeGrafter"/>
</dbReference>
<organism evidence="10 11">
    <name type="scientific">Herbaspirillum robiniae</name>
    <dbReference type="NCBI Taxonomy" id="2014887"/>
    <lineage>
        <taxon>Bacteria</taxon>
        <taxon>Pseudomonadati</taxon>
        <taxon>Pseudomonadota</taxon>
        <taxon>Betaproteobacteria</taxon>
        <taxon>Burkholderiales</taxon>
        <taxon>Oxalobacteraceae</taxon>
        <taxon>Herbaspirillum</taxon>
    </lineage>
</organism>
<comment type="similarity">
    <text evidence="6">Belongs to the peptidase M48 family.</text>
</comment>
<keyword evidence="7" id="KW-0812">Transmembrane</keyword>
<dbReference type="Pfam" id="PF23368">
    <property type="entry name" value="DUF7092"/>
    <property type="match status" value="1"/>
</dbReference>
<dbReference type="Pfam" id="PF01435">
    <property type="entry name" value="Peptidase_M48"/>
    <property type="match status" value="1"/>
</dbReference>
<sequence>MQVAAFYFDGRTSRRYAVTLEVAEGVAHVRGEVERSAPISQLRVSERFNRAARKVTFPDGAYLEIVDRAGFAELLAATRHRDSLVVRIQQNWRATLAAAAALVLVVVLGYLYVLPAVAGVIADALPVEVDRKVGMGTLDFLDSHVMAPTTLPAARRDAITARFGSMAAPLPDAPDYEILFRKSRIGPNAFALPSGQIVVTDEIVQLLDDDDALMGVLAHELGHVHRRHLMRRLIQSTAMGAVATVLFGDVSAVLANIPTLLLDLKYSRDIETEADDYAIAMFKANGMPRQKLAYVFEKLDRKGHEGGGMPPYLSSHPAGEERIRHILSAP</sequence>
<keyword evidence="2" id="KW-0479">Metal-binding</keyword>
<keyword evidence="1 6" id="KW-0645">Protease</keyword>
<evidence type="ECO:0000256" key="7">
    <source>
        <dbReference type="SAM" id="Phobius"/>
    </source>
</evidence>
<dbReference type="CDD" id="cd07332">
    <property type="entry name" value="M48C_Oma1_like"/>
    <property type="match status" value="1"/>
</dbReference>